<evidence type="ECO:0000259" key="3">
    <source>
        <dbReference type="PROSITE" id="PS50110"/>
    </source>
</evidence>
<evidence type="ECO:0000256" key="1">
    <source>
        <dbReference type="ARBA" id="ARBA00022553"/>
    </source>
</evidence>
<reference evidence="5" key="1">
    <citation type="submission" date="2011-03" db="EMBL/GenBank/DDBJ databases">
        <authorList>
            <person name="Voget S."/>
            <person name="Streit W.R."/>
            <person name="Jaeger K.E."/>
            <person name="Daniel R."/>
        </authorList>
    </citation>
    <scope>NUCLEOTIDE SEQUENCE [LARGE SCALE GENOMIC DNA]</scope>
    <source>
        <strain evidence="5">PG1</strain>
    </source>
</reference>
<feature type="modified residue" description="4-aspartylphosphate" evidence="2">
    <location>
        <position position="52"/>
    </location>
</feature>
<dbReference type="Gene3D" id="3.40.50.2300">
    <property type="match status" value="1"/>
</dbReference>
<protein>
    <submittedName>
        <fullName evidence="4">Putative CheY-like response regulator receiver domain protein</fullName>
    </submittedName>
</protein>
<proteinExistence type="predicted"/>
<organism evidence="4 5">
    <name type="scientific">Burkholderia plantarii</name>
    <dbReference type="NCBI Taxonomy" id="41899"/>
    <lineage>
        <taxon>Bacteria</taxon>
        <taxon>Pseudomonadati</taxon>
        <taxon>Pseudomonadota</taxon>
        <taxon>Betaproteobacteria</taxon>
        <taxon>Burkholderiales</taxon>
        <taxon>Burkholderiaceae</taxon>
        <taxon>Burkholderia</taxon>
    </lineage>
</organism>
<dbReference type="PANTHER" id="PTHR44591:SF3">
    <property type="entry name" value="RESPONSE REGULATORY DOMAIN-CONTAINING PROTEIN"/>
    <property type="match status" value="1"/>
</dbReference>
<sequence>MKTILIVDDEFDMLTVWRLLLEQCGYAVFTASNGALALDRIREGKPDLIVTDFMMPVMSGGELCAVLAREPDWRAIPIILCSAAVDIPPQPNPSILYARKPLSFDALLGMVRRQLGEAAG</sequence>
<keyword evidence="1 2" id="KW-0597">Phosphoprotein</keyword>
<reference evidence="4 5" key="2">
    <citation type="journal article" date="2016" name="Appl. Microbiol. Biotechnol.">
        <title>Mutations improving production and secretion of extracellular lipase by Burkholderia glumae PG1.</title>
        <authorList>
            <person name="Knapp A."/>
            <person name="Voget S."/>
            <person name="Gao R."/>
            <person name="Zaburannyi N."/>
            <person name="Krysciak D."/>
            <person name="Breuer M."/>
            <person name="Hauer B."/>
            <person name="Streit W.R."/>
            <person name="Muller R."/>
            <person name="Daniel R."/>
            <person name="Jaeger K.E."/>
        </authorList>
    </citation>
    <scope>NUCLEOTIDE SEQUENCE [LARGE SCALE GENOMIC DNA]</scope>
    <source>
        <strain evidence="4 5">PG1</strain>
    </source>
</reference>
<dbReference type="KEGG" id="bpla:bpln_2g25310"/>
<dbReference type="InterPro" id="IPR050595">
    <property type="entry name" value="Bact_response_regulator"/>
</dbReference>
<dbReference type="GO" id="GO:0000160">
    <property type="term" value="P:phosphorelay signal transduction system"/>
    <property type="evidence" value="ECO:0007669"/>
    <property type="project" value="InterPro"/>
</dbReference>
<dbReference type="AlphaFoldDB" id="A0A0B6RYX2"/>
<dbReference type="InterPro" id="IPR001789">
    <property type="entry name" value="Sig_transdc_resp-reg_receiver"/>
</dbReference>
<name>A0A0B6RYX2_BURPL</name>
<evidence type="ECO:0000313" key="5">
    <source>
        <dbReference type="Proteomes" id="UP000031838"/>
    </source>
</evidence>
<dbReference type="Proteomes" id="UP000031838">
    <property type="component" value="Chromosome 2"/>
</dbReference>
<dbReference type="InterPro" id="IPR011006">
    <property type="entry name" value="CheY-like_superfamily"/>
</dbReference>
<dbReference type="KEGG" id="bgp:BGL_2c25010"/>
<dbReference type="SMART" id="SM00448">
    <property type="entry name" value="REC"/>
    <property type="match status" value="1"/>
</dbReference>
<dbReference type="Pfam" id="PF00072">
    <property type="entry name" value="Response_reg"/>
    <property type="match status" value="1"/>
</dbReference>
<feature type="domain" description="Response regulatory" evidence="3">
    <location>
        <begin position="3"/>
        <end position="115"/>
    </location>
</feature>
<dbReference type="HOGENOM" id="CLU_000445_69_8_4"/>
<keyword evidence="5" id="KW-1185">Reference proteome</keyword>
<dbReference type="PANTHER" id="PTHR44591">
    <property type="entry name" value="STRESS RESPONSE REGULATOR PROTEIN 1"/>
    <property type="match status" value="1"/>
</dbReference>
<evidence type="ECO:0000313" key="4">
    <source>
        <dbReference type="EMBL" id="AJK50557.1"/>
    </source>
</evidence>
<evidence type="ECO:0000256" key="2">
    <source>
        <dbReference type="PROSITE-ProRule" id="PRU00169"/>
    </source>
</evidence>
<accession>A0A0B6RYX2</accession>
<dbReference type="SUPFAM" id="SSF52172">
    <property type="entry name" value="CheY-like"/>
    <property type="match status" value="1"/>
</dbReference>
<dbReference type="RefSeq" id="WP_042628817.1">
    <property type="nucleotide sequence ID" value="NZ_BSTO01000043.1"/>
</dbReference>
<dbReference type="EMBL" id="CP002581">
    <property type="protein sequence ID" value="AJK50557.1"/>
    <property type="molecule type" value="Genomic_DNA"/>
</dbReference>
<dbReference type="PROSITE" id="PS50110">
    <property type="entry name" value="RESPONSE_REGULATORY"/>
    <property type="match status" value="1"/>
</dbReference>
<gene>
    <name evidence="4" type="ORF">BGL_2c25010</name>
</gene>